<evidence type="ECO:0000313" key="3">
    <source>
        <dbReference type="Proteomes" id="UP000005435"/>
    </source>
</evidence>
<reference evidence="3" key="1">
    <citation type="submission" date="2011-12" db="EMBL/GenBank/DDBJ databases">
        <title>Complete sequence of Clostridium clariflavum DSM 19732.</title>
        <authorList>
            <consortium name="US DOE Joint Genome Institute"/>
            <person name="Lucas S."/>
            <person name="Han J."/>
            <person name="Lapidus A."/>
            <person name="Cheng J.-F."/>
            <person name="Goodwin L."/>
            <person name="Pitluck S."/>
            <person name="Peters L."/>
            <person name="Teshima H."/>
            <person name="Detter J.C."/>
            <person name="Han C."/>
            <person name="Tapia R."/>
            <person name="Land M."/>
            <person name="Hauser L."/>
            <person name="Kyrpides N."/>
            <person name="Ivanova N."/>
            <person name="Pagani I."/>
            <person name="Kitzmiller T."/>
            <person name="Lynd L."/>
            <person name="Izquierdo J."/>
            <person name="Woyke T."/>
        </authorList>
    </citation>
    <scope>NUCLEOTIDE SEQUENCE [LARGE SCALE GENOMIC DNA]</scope>
    <source>
        <strain evidence="3">DSM 19732 / NBRC 101661 / EBR45</strain>
    </source>
</reference>
<dbReference type="AlphaFoldDB" id="G8M2K4"/>
<dbReference type="KEGG" id="ccl:Clocl_3934"/>
<reference evidence="2 3" key="2">
    <citation type="journal article" date="2012" name="Stand. Genomic Sci.">
        <title>Complete Genome Sequence of Clostridium clariflavum DSM 19732.</title>
        <authorList>
            <person name="Izquierdo J.A."/>
            <person name="Goodwin L."/>
            <person name="Davenport K.W."/>
            <person name="Teshima H."/>
            <person name="Bruce D."/>
            <person name="Detter C."/>
            <person name="Tapia R."/>
            <person name="Han S."/>
            <person name="Land M."/>
            <person name="Hauser L."/>
            <person name="Jeffries C.D."/>
            <person name="Han J."/>
            <person name="Pitluck S."/>
            <person name="Nolan M."/>
            <person name="Chen A."/>
            <person name="Huntemann M."/>
            <person name="Mavromatis K."/>
            <person name="Mikhailova N."/>
            <person name="Liolios K."/>
            <person name="Woyke T."/>
            <person name="Lynd L.R."/>
        </authorList>
    </citation>
    <scope>NUCLEOTIDE SEQUENCE [LARGE SCALE GENOMIC DNA]</scope>
    <source>
        <strain evidence="3">DSM 19732 / NBRC 101661 / EBR45</strain>
    </source>
</reference>
<keyword evidence="1" id="KW-0812">Transmembrane</keyword>
<protein>
    <submittedName>
        <fullName evidence="2">Uncharacterized protein</fullName>
    </submittedName>
</protein>
<keyword evidence="1" id="KW-0472">Membrane</keyword>
<proteinExistence type="predicted"/>
<name>G8M2K4_ACECE</name>
<feature type="transmembrane region" description="Helical" evidence="1">
    <location>
        <begin position="6"/>
        <end position="25"/>
    </location>
</feature>
<sequence length="325" mass="37036" precursor="true">MAASKGKYFAIFVIFVGIAFILLFAPRNIAPRRYGMTVLKTGSDIFISYKYKKNTDMHLVIGKCGVNELIGVKAIYLDTNYTDEIIPWCTKHAVSFITACTDWIGPYMVKALEYDDGGKPDFTGGWHGNKVDGKEEPTANMESFTVVIDNEELMDNKVYYCNHVQIKATNYIQAYNTKDIKLNVLKEEVKYDITPNKVKVEVVATALEKVLLQKYYGLQIQNGEFERIEYSNGITAKCKEYSDSGSRNKNNIANSFKLISKDDTYKMVVTLDTSYGLGNFEYLSDDKPTIFTQDYCKTYFNLVNGIDKIIEKGDSIKWRGSYEFK</sequence>
<dbReference type="OrthoDB" id="2083482at2"/>
<keyword evidence="3" id="KW-1185">Reference proteome</keyword>
<keyword evidence="1" id="KW-1133">Transmembrane helix</keyword>
<dbReference type="RefSeq" id="WP_014256875.1">
    <property type="nucleotide sequence ID" value="NC_016627.1"/>
</dbReference>
<dbReference type="HOGENOM" id="CLU_854445_0_0_9"/>
<dbReference type="eggNOG" id="ENOG502ZC1Z">
    <property type="taxonomic scope" value="Bacteria"/>
</dbReference>
<organism evidence="2 3">
    <name type="scientific">Acetivibrio clariflavus (strain DSM 19732 / NBRC 101661 / EBR45)</name>
    <name type="common">Clostridium clariflavum</name>
    <dbReference type="NCBI Taxonomy" id="720554"/>
    <lineage>
        <taxon>Bacteria</taxon>
        <taxon>Bacillati</taxon>
        <taxon>Bacillota</taxon>
        <taxon>Clostridia</taxon>
        <taxon>Eubacteriales</taxon>
        <taxon>Oscillospiraceae</taxon>
        <taxon>Acetivibrio</taxon>
    </lineage>
</organism>
<evidence type="ECO:0000256" key="1">
    <source>
        <dbReference type="SAM" id="Phobius"/>
    </source>
</evidence>
<accession>G8M2K4</accession>
<dbReference type="EMBL" id="CP003065">
    <property type="protein sequence ID" value="AEV70374.1"/>
    <property type="molecule type" value="Genomic_DNA"/>
</dbReference>
<gene>
    <name evidence="2" type="ordered locus">Clocl_3934</name>
</gene>
<dbReference type="Proteomes" id="UP000005435">
    <property type="component" value="Chromosome"/>
</dbReference>
<evidence type="ECO:0000313" key="2">
    <source>
        <dbReference type="EMBL" id="AEV70374.1"/>
    </source>
</evidence>